<dbReference type="PRINTS" id="PR00146">
    <property type="entry name" value="DHPICSNTHASE"/>
</dbReference>
<dbReference type="InterPro" id="IPR002220">
    <property type="entry name" value="DapA-like"/>
</dbReference>
<dbReference type="GO" id="GO:0019877">
    <property type="term" value="P:diaminopimelate biosynthetic process"/>
    <property type="evidence" value="ECO:0007669"/>
    <property type="project" value="UniProtKB-UniRule"/>
</dbReference>
<dbReference type="PROSITE" id="PS00666">
    <property type="entry name" value="DHDPS_2"/>
    <property type="match status" value="1"/>
</dbReference>
<gene>
    <name evidence="12" type="primary">dapA</name>
    <name evidence="16" type="ORF">Oscil6304_1364</name>
</gene>
<evidence type="ECO:0000256" key="3">
    <source>
        <dbReference type="ARBA" id="ARBA00007592"/>
    </source>
</evidence>
<evidence type="ECO:0000256" key="8">
    <source>
        <dbReference type="ARBA" id="ARBA00023154"/>
    </source>
</evidence>
<feature type="active site" description="Schiff-base intermediate with substrate" evidence="12 14">
    <location>
        <position position="194"/>
    </location>
</feature>
<proteinExistence type="inferred from homology"/>
<dbReference type="InterPro" id="IPR005263">
    <property type="entry name" value="DapA"/>
</dbReference>
<keyword evidence="9 12" id="KW-0456">Lyase</keyword>
<feature type="binding site" evidence="12 15">
    <location>
        <position position="236"/>
    </location>
    <ligand>
        <name>pyruvate</name>
        <dbReference type="ChEBI" id="CHEBI:15361"/>
    </ligand>
</feature>
<keyword evidence="6 12" id="KW-0028">Amino-acid biosynthesis</keyword>
<dbReference type="KEGG" id="oac:Oscil6304_1364"/>
<organism evidence="16 17">
    <name type="scientific">Oscillatoria acuminata PCC 6304</name>
    <dbReference type="NCBI Taxonomy" id="56110"/>
    <lineage>
        <taxon>Bacteria</taxon>
        <taxon>Bacillati</taxon>
        <taxon>Cyanobacteriota</taxon>
        <taxon>Cyanophyceae</taxon>
        <taxon>Oscillatoriophycideae</taxon>
        <taxon>Oscillatoriales</taxon>
        <taxon>Oscillatoriaceae</taxon>
        <taxon>Oscillatoria</taxon>
    </lineage>
</organism>
<dbReference type="EC" id="4.3.3.7" evidence="4 12"/>
<evidence type="ECO:0000256" key="1">
    <source>
        <dbReference type="ARBA" id="ARBA00003294"/>
    </source>
</evidence>
<dbReference type="CDD" id="cd00950">
    <property type="entry name" value="DHDPS"/>
    <property type="match status" value="1"/>
</dbReference>
<feature type="binding site" evidence="12 15">
    <location>
        <position position="77"/>
    </location>
    <ligand>
        <name>pyruvate</name>
        <dbReference type="ChEBI" id="CHEBI:15361"/>
    </ligand>
</feature>
<evidence type="ECO:0000256" key="14">
    <source>
        <dbReference type="PIRSR" id="PIRSR001365-1"/>
    </source>
</evidence>
<evidence type="ECO:0000256" key="6">
    <source>
        <dbReference type="ARBA" id="ARBA00022605"/>
    </source>
</evidence>
<dbReference type="GO" id="GO:0005829">
    <property type="term" value="C:cytosol"/>
    <property type="evidence" value="ECO:0007669"/>
    <property type="project" value="TreeGrafter"/>
</dbReference>
<dbReference type="HAMAP" id="MF_00418">
    <property type="entry name" value="DapA"/>
    <property type="match status" value="1"/>
</dbReference>
<keyword evidence="5 12" id="KW-0963">Cytoplasm</keyword>
<feature type="active site" description="Proton donor/acceptor" evidence="12 14">
    <location>
        <position position="166"/>
    </location>
</feature>
<dbReference type="PIRSF" id="PIRSF001365">
    <property type="entry name" value="DHDPS"/>
    <property type="match status" value="1"/>
</dbReference>
<dbReference type="GO" id="GO:0009089">
    <property type="term" value="P:lysine biosynthetic process via diaminopimelate"/>
    <property type="evidence" value="ECO:0007669"/>
    <property type="project" value="UniProtKB-UniRule"/>
</dbReference>
<feature type="site" description="Part of a proton relay during catalysis" evidence="12">
    <location>
        <position position="76"/>
    </location>
</feature>
<dbReference type="FunCoup" id="K9TGC0">
    <property type="interactions" value="295"/>
</dbReference>
<dbReference type="Pfam" id="PF00701">
    <property type="entry name" value="DHDPS"/>
    <property type="match status" value="1"/>
</dbReference>
<keyword evidence="8 12" id="KW-0457">Lysine biosynthesis</keyword>
<keyword evidence="10 12" id="KW-0704">Schiff base</keyword>
<comment type="function">
    <text evidence="1 12">Catalyzes the condensation of (S)-aspartate-beta-semialdehyde [(S)-ASA] and pyruvate to 4-hydroxy-tetrahydrodipicolinate (HTPA).</text>
</comment>
<keyword evidence="7 12" id="KW-0220">Diaminopimelate biosynthesis</keyword>
<sequence length="326" mass="35208">MHWGKTPPNRAIATRLINNLNTQLIKHKESVVNFGRVVTAMITPFNADGSVNYGVTEKLAVHLIEHGSDAVLVCGTTGESPTLTWEEEYELFQVVKKAVGNRGKVIAGTGSNSTREAIAATEKAANIGLDGSLQVVPYYNKPPQEGLYRHFKAIAQSCPDFPIMLYNIPGRTGQNLLPETVARLAEIPNITAIKEASGSLDQASLVRSLTPPEFQIYSGDDSLTLPLLSIGAAGVVSVASHLVGETLQSMIQAYETGKNQEATQLHLKLLPLFKALFTTTNPIPLKCALALQGWDVGSTRPPLCEASDEVKKALEVVMQQLNLLEL</sequence>
<accession>K9TGC0</accession>
<dbReference type="AlphaFoldDB" id="K9TGC0"/>
<dbReference type="eggNOG" id="COG0329">
    <property type="taxonomic scope" value="Bacteria"/>
</dbReference>
<comment type="subunit">
    <text evidence="12">Homotetramer; dimer of dimers.</text>
</comment>
<evidence type="ECO:0000256" key="4">
    <source>
        <dbReference type="ARBA" id="ARBA00012086"/>
    </source>
</evidence>
<comment type="pathway">
    <text evidence="2 12">Amino-acid biosynthesis; L-lysine biosynthesis via DAP pathway; (S)-tetrahydrodipicolinate from L-aspartate: step 3/4.</text>
</comment>
<keyword evidence="17" id="KW-1185">Reference proteome</keyword>
<dbReference type="HOGENOM" id="CLU_049343_7_1_3"/>
<evidence type="ECO:0000313" key="17">
    <source>
        <dbReference type="Proteomes" id="UP000010367"/>
    </source>
</evidence>
<comment type="subcellular location">
    <subcellularLocation>
        <location evidence="12">Cytoplasm</location>
    </subcellularLocation>
</comment>
<dbReference type="InterPro" id="IPR013785">
    <property type="entry name" value="Aldolase_TIM"/>
</dbReference>
<reference evidence="16 17" key="1">
    <citation type="submission" date="2012-06" db="EMBL/GenBank/DDBJ databases">
        <title>Finished chromosome of genome of Oscillatoria acuminata PCC 6304.</title>
        <authorList>
            <consortium name="US DOE Joint Genome Institute"/>
            <person name="Gugger M."/>
            <person name="Coursin T."/>
            <person name="Rippka R."/>
            <person name="Tandeau De Marsac N."/>
            <person name="Huntemann M."/>
            <person name="Wei C.-L."/>
            <person name="Han J."/>
            <person name="Detter J.C."/>
            <person name="Han C."/>
            <person name="Tapia R."/>
            <person name="Davenport K."/>
            <person name="Daligault H."/>
            <person name="Erkkila T."/>
            <person name="Gu W."/>
            <person name="Munk A.C.C."/>
            <person name="Teshima H."/>
            <person name="Xu Y."/>
            <person name="Chain P."/>
            <person name="Chen A."/>
            <person name="Krypides N."/>
            <person name="Mavromatis K."/>
            <person name="Markowitz V."/>
            <person name="Szeto E."/>
            <person name="Ivanova N."/>
            <person name="Mikhailova N."/>
            <person name="Ovchinnikova G."/>
            <person name="Pagani I."/>
            <person name="Pati A."/>
            <person name="Goodwin L."/>
            <person name="Peters L."/>
            <person name="Pitluck S."/>
            <person name="Woyke T."/>
            <person name="Kerfeld C."/>
        </authorList>
    </citation>
    <scope>NUCLEOTIDE SEQUENCE [LARGE SCALE GENOMIC DNA]</scope>
    <source>
        <strain evidence="16 17">PCC 6304</strain>
    </source>
</reference>
<comment type="catalytic activity">
    <reaction evidence="11 12">
        <text>L-aspartate 4-semialdehyde + pyruvate = (2S,4S)-4-hydroxy-2,3,4,5-tetrahydrodipicolinate + H2O + H(+)</text>
        <dbReference type="Rhea" id="RHEA:34171"/>
        <dbReference type="ChEBI" id="CHEBI:15361"/>
        <dbReference type="ChEBI" id="CHEBI:15377"/>
        <dbReference type="ChEBI" id="CHEBI:15378"/>
        <dbReference type="ChEBI" id="CHEBI:67139"/>
        <dbReference type="ChEBI" id="CHEBI:537519"/>
        <dbReference type="EC" id="4.3.3.7"/>
    </reaction>
</comment>
<comment type="similarity">
    <text evidence="3 12 13">Belongs to the DapA family.</text>
</comment>
<protein>
    <recommendedName>
        <fullName evidence="4 12">4-hydroxy-tetrahydrodipicolinate synthase</fullName>
        <shortName evidence="12">HTPA synthase</shortName>
        <ecNumber evidence="4 12">4.3.3.7</ecNumber>
    </recommendedName>
</protein>
<dbReference type="Gene3D" id="3.20.20.70">
    <property type="entry name" value="Aldolase class I"/>
    <property type="match status" value="1"/>
</dbReference>
<dbReference type="STRING" id="56110.Oscil6304_1364"/>
<evidence type="ECO:0000256" key="13">
    <source>
        <dbReference type="PIRNR" id="PIRNR001365"/>
    </source>
</evidence>
<dbReference type="PANTHER" id="PTHR12128:SF66">
    <property type="entry name" value="4-HYDROXY-2-OXOGLUTARATE ALDOLASE, MITOCHONDRIAL"/>
    <property type="match status" value="1"/>
</dbReference>
<dbReference type="UniPathway" id="UPA00034">
    <property type="reaction ID" value="UER00017"/>
</dbReference>
<dbReference type="InterPro" id="IPR020624">
    <property type="entry name" value="Schiff_base-form_aldolases_CS"/>
</dbReference>
<evidence type="ECO:0000256" key="9">
    <source>
        <dbReference type="ARBA" id="ARBA00023239"/>
    </source>
</evidence>
<comment type="caution">
    <text evidence="12">Was originally thought to be a dihydrodipicolinate synthase (DHDPS), catalyzing the condensation of (S)-aspartate-beta-semialdehyde [(S)-ASA] and pyruvate to dihydrodipicolinate (DHDP). However, it was shown in E.coli that the product of the enzymatic reaction is not dihydrodipicolinate but in fact (4S)-4-hydroxy-2,3,4,5-tetrahydro-(2S)-dipicolinic acid (HTPA), and that the consecutive dehydration reaction leading to DHDP is not spontaneous but catalyzed by DapB.</text>
</comment>
<dbReference type="SUPFAM" id="SSF51569">
    <property type="entry name" value="Aldolase"/>
    <property type="match status" value="1"/>
</dbReference>
<evidence type="ECO:0000313" key="16">
    <source>
        <dbReference type="EMBL" id="AFY81074.1"/>
    </source>
</evidence>
<dbReference type="PATRIC" id="fig|56110.3.peg.1650"/>
<dbReference type="InParanoid" id="K9TGC0"/>
<dbReference type="Proteomes" id="UP000010367">
    <property type="component" value="Chromosome"/>
</dbReference>
<dbReference type="GO" id="GO:0008840">
    <property type="term" value="F:4-hydroxy-tetrahydrodipicolinate synthase activity"/>
    <property type="evidence" value="ECO:0007669"/>
    <property type="project" value="UniProtKB-UniRule"/>
</dbReference>
<dbReference type="EMBL" id="CP003607">
    <property type="protein sequence ID" value="AFY81074.1"/>
    <property type="molecule type" value="Genomic_DNA"/>
</dbReference>
<dbReference type="InterPro" id="IPR020625">
    <property type="entry name" value="Schiff_base-form_aldolases_AS"/>
</dbReference>
<evidence type="ECO:0000256" key="5">
    <source>
        <dbReference type="ARBA" id="ARBA00022490"/>
    </source>
</evidence>
<dbReference type="PROSITE" id="PS00665">
    <property type="entry name" value="DHDPS_1"/>
    <property type="match status" value="1"/>
</dbReference>
<evidence type="ECO:0000256" key="2">
    <source>
        <dbReference type="ARBA" id="ARBA00005120"/>
    </source>
</evidence>
<name>K9TGC0_9CYAN</name>
<evidence type="ECO:0000256" key="10">
    <source>
        <dbReference type="ARBA" id="ARBA00023270"/>
    </source>
</evidence>
<feature type="site" description="Part of a proton relay during catalysis" evidence="12">
    <location>
        <position position="139"/>
    </location>
</feature>
<evidence type="ECO:0000256" key="12">
    <source>
        <dbReference type="HAMAP-Rule" id="MF_00418"/>
    </source>
</evidence>
<dbReference type="NCBIfam" id="TIGR00674">
    <property type="entry name" value="dapA"/>
    <property type="match status" value="1"/>
</dbReference>
<dbReference type="SMART" id="SM01130">
    <property type="entry name" value="DHDPS"/>
    <property type="match status" value="1"/>
</dbReference>
<evidence type="ECO:0000256" key="11">
    <source>
        <dbReference type="ARBA" id="ARBA00047836"/>
    </source>
</evidence>
<evidence type="ECO:0000256" key="7">
    <source>
        <dbReference type="ARBA" id="ARBA00022915"/>
    </source>
</evidence>
<dbReference type="PANTHER" id="PTHR12128">
    <property type="entry name" value="DIHYDRODIPICOLINATE SYNTHASE"/>
    <property type="match status" value="1"/>
</dbReference>
<evidence type="ECO:0000256" key="15">
    <source>
        <dbReference type="PIRSR" id="PIRSR001365-2"/>
    </source>
</evidence>